<dbReference type="EnsemblMetazoa" id="PPAI013236-RA">
    <property type="protein sequence ID" value="PPAI013236-PA"/>
    <property type="gene ID" value="PPAI013236"/>
</dbReference>
<evidence type="ECO:0000313" key="1">
    <source>
        <dbReference type="EnsemblMetazoa" id="PPAI013236-PA"/>
    </source>
</evidence>
<proteinExistence type="predicted"/>
<protein>
    <submittedName>
        <fullName evidence="1">Uncharacterized protein</fullName>
    </submittedName>
</protein>
<keyword evidence="2" id="KW-1185">Reference proteome</keyword>
<dbReference type="AlphaFoldDB" id="A0A3F2ZEJ7"/>
<name>A0A3F2ZEJ7_PHLPP</name>
<dbReference type="Proteomes" id="UP000092462">
    <property type="component" value="Unassembled WGS sequence"/>
</dbReference>
<evidence type="ECO:0000313" key="2">
    <source>
        <dbReference type="Proteomes" id="UP000092462"/>
    </source>
</evidence>
<accession>A0A3F2ZEJ7</accession>
<sequence length="368" mass="42908">MSFIENLGLLLSFQKFFLIPNYNVNFPVTVLRSIPVFFFLYLAFKDVYGAFSSREVSSLHEISELGDMIARFELLSHRIVFILTFLIAIKENSKHLYLISNLIEFERKLEQVCHVKRKPLGYLRNNIEISFTVMFNFAFYGVFWGHAFPEITLGLFFRLLTHFTVVTTNNLVILYMTRIIKEISDLSNYVVFCMKSDDISVFQLFVDFLKLPQIVNSATGGTIFLSFLQHVGSTAMISYFIFWLLMGNEWIPPKVLFLFVCSVWSISNIIYTAHISFMGNRLHQMIYKLIRHHNNLNEGLELTRRSQPPIQFNKHQIQLWLGHIDKKSIVAGSLEVTNAGFFSVQSIMTTYLIILLQFKQLEDSTMYR</sequence>
<dbReference type="EMBL" id="AJVK01002330">
    <property type="status" value="NOT_ANNOTATED_CDS"/>
    <property type="molecule type" value="Genomic_DNA"/>
</dbReference>
<organism evidence="1 2">
    <name type="scientific">Phlebotomus papatasi</name>
    <name type="common">Sandfly</name>
    <dbReference type="NCBI Taxonomy" id="29031"/>
    <lineage>
        <taxon>Eukaryota</taxon>
        <taxon>Metazoa</taxon>
        <taxon>Ecdysozoa</taxon>
        <taxon>Arthropoda</taxon>
        <taxon>Hexapoda</taxon>
        <taxon>Insecta</taxon>
        <taxon>Pterygota</taxon>
        <taxon>Neoptera</taxon>
        <taxon>Endopterygota</taxon>
        <taxon>Diptera</taxon>
        <taxon>Nematocera</taxon>
        <taxon>Psychodoidea</taxon>
        <taxon>Psychodidae</taxon>
        <taxon>Phlebotomus</taxon>
        <taxon>Phlebotomus</taxon>
    </lineage>
</organism>
<reference evidence="1" key="1">
    <citation type="submission" date="2022-08" db="UniProtKB">
        <authorList>
            <consortium name="EnsemblMetazoa"/>
        </authorList>
    </citation>
    <scope>IDENTIFICATION</scope>
    <source>
        <strain evidence="1">Israel</strain>
    </source>
</reference>
<dbReference type="VEuPathDB" id="VectorBase:PPAI013236"/>